<comment type="subcellular location">
    <subcellularLocation>
        <location evidence="11">Cell membrane</location>
    </subcellularLocation>
    <subcellularLocation>
        <location evidence="1">Endomembrane system</location>
        <topology evidence="1">Multi-pass membrane protein</topology>
    </subcellularLocation>
</comment>
<name>A0A2H0WTH7_9BACT</name>
<dbReference type="PROSITE" id="PS00154">
    <property type="entry name" value="ATPASE_E1_E2"/>
    <property type="match status" value="1"/>
</dbReference>
<evidence type="ECO:0000256" key="10">
    <source>
        <dbReference type="ARBA" id="ARBA00023136"/>
    </source>
</evidence>
<keyword evidence="3" id="KW-0813">Transport</keyword>
<comment type="similarity">
    <text evidence="2 11">Belongs to the cation transport ATPase (P-type) (TC 3.A.3) family. Type IB subfamily.</text>
</comment>
<feature type="domain" description="HMA" evidence="12">
    <location>
        <begin position="1"/>
        <end position="67"/>
    </location>
</feature>
<evidence type="ECO:0000256" key="2">
    <source>
        <dbReference type="ARBA" id="ARBA00006024"/>
    </source>
</evidence>
<feature type="transmembrane region" description="Helical" evidence="11">
    <location>
        <begin position="87"/>
        <end position="106"/>
    </location>
</feature>
<evidence type="ECO:0000256" key="11">
    <source>
        <dbReference type="RuleBase" id="RU362081"/>
    </source>
</evidence>
<accession>A0A2H0WTH7</accession>
<dbReference type="SUPFAM" id="SSF81653">
    <property type="entry name" value="Calcium ATPase, transduction domain A"/>
    <property type="match status" value="1"/>
</dbReference>
<keyword evidence="10 11" id="KW-0472">Membrane</keyword>
<sequence length="738" mass="79710">MKHLLRIQGMHCQSCASLIERKLNTTSGIKNASVNYASGKVLFEHDEQVIEIDKIKKIVADLGYGTEEVDHTHVHPGGGVSQNWKTFFLSLLFGIPLIYLSMGPMINLPQPAFSQGVIITIQFFIATMVIYLNKSIYESGISGFIRKAPNMDSLIVLGTLSAYLYSIYVGITTILFPSGQTMGLSLYFESSVLILIFISLGKYLEALTKGKTSAAIKKLIGLQPKEAILYQNGKEEKIPISEVKVNDIFIVKPGATIPVDAIVMDGESAVDEKFVTGESIPVEKKKDDTVIGGTINTNSVLICKATKVGDETMLSQIIKIVEEAMGSKAPIQLLADRVSFYFVPAVLVLAFISFLSWSVAGYSFSFALNAFLSVLIIACPCALGLATPTAVMVGTGLAAENGILIKSGKALEIADKINTMVFDKTGTLTKGEPVVTDEISLDYESNLMRIAYSLEKNSNHPLASAIVKKALEKNTKADRVFHFQEVSGKGVMALLDGARIVLGTERFMIQHGIDVAGRVQENKNSLQDAGKTVVFIARNNEIIGIVGIADVVKEEAKDVIAKLKQMNIRVAMITGDTTRVGETIGKSLGIDTILSEVLPQEKSDEIKKLQKNGGVVAMVGDGINDAPALAVADLGIALGSGTDVAIETGEIILLKNNLWDVIKAIELSSYTLKKIKQNLFWAFFYNVVGIPVAAGVLYPVTRWLLNPALAAAAMAFSSVSVVTNALLMKMTWNTKSPR</sequence>
<feature type="transmembrane region" description="Helical" evidence="11">
    <location>
        <begin position="112"/>
        <end position="133"/>
    </location>
</feature>
<dbReference type="SUPFAM" id="SSF56784">
    <property type="entry name" value="HAD-like"/>
    <property type="match status" value="1"/>
</dbReference>
<evidence type="ECO:0000256" key="5">
    <source>
        <dbReference type="ARBA" id="ARBA00022723"/>
    </source>
</evidence>
<dbReference type="SFLD" id="SFLDS00003">
    <property type="entry name" value="Haloacid_Dehalogenase"/>
    <property type="match status" value="1"/>
</dbReference>
<dbReference type="InterPro" id="IPR059000">
    <property type="entry name" value="ATPase_P-type_domA"/>
</dbReference>
<dbReference type="Pfam" id="PF00702">
    <property type="entry name" value="Hydrolase"/>
    <property type="match status" value="1"/>
</dbReference>
<keyword evidence="7 11" id="KW-0067">ATP-binding</keyword>
<dbReference type="AlphaFoldDB" id="A0A2H0WTH7"/>
<protein>
    <submittedName>
        <fullName evidence="13">Copper-translocating P-type ATPase</fullName>
    </submittedName>
</protein>
<dbReference type="InterPro" id="IPR006121">
    <property type="entry name" value="HMA_dom"/>
</dbReference>
<dbReference type="InterPro" id="IPR017969">
    <property type="entry name" value="Heavy-metal-associated_CS"/>
</dbReference>
<dbReference type="SFLD" id="SFLDF00027">
    <property type="entry name" value="p-type_atpase"/>
    <property type="match status" value="1"/>
</dbReference>
<keyword evidence="9 11" id="KW-1133">Transmembrane helix</keyword>
<evidence type="ECO:0000256" key="9">
    <source>
        <dbReference type="ARBA" id="ARBA00022989"/>
    </source>
</evidence>
<evidence type="ECO:0000256" key="6">
    <source>
        <dbReference type="ARBA" id="ARBA00022741"/>
    </source>
</evidence>
<evidence type="ECO:0000256" key="4">
    <source>
        <dbReference type="ARBA" id="ARBA00022692"/>
    </source>
</evidence>
<dbReference type="NCBIfam" id="TIGR01511">
    <property type="entry name" value="ATPase-IB1_Cu"/>
    <property type="match status" value="1"/>
</dbReference>
<dbReference type="PANTHER" id="PTHR43520">
    <property type="entry name" value="ATP7, ISOFORM B"/>
    <property type="match status" value="1"/>
</dbReference>
<proteinExistence type="inferred from homology"/>
<dbReference type="InterPro" id="IPR027256">
    <property type="entry name" value="P-typ_ATPase_IB"/>
</dbReference>
<feature type="transmembrane region" description="Helical" evidence="11">
    <location>
        <begin position="366"/>
        <end position="386"/>
    </location>
</feature>
<dbReference type="InterPro" id="IPR036163">
    <property type="entry name" value="HMA_dom_sf"/>
</dbReference>
<dbReference type="Gene3D" id="3.40.1110.10">
    <property type="entry name" value="Calcium-transporting ATPase, cytoplasmic domain N"/>
    <property type="match status" value="1"/>
</dbReference>
<evidence type="ECO:0000313" key="13">
    <source>
        <dbReference type="EMBL" id="PIS15911.1"/>
    </source>
</evidence>
<dbReference type="NCBIfam" id="TIGR01494">
    <property type="entry name" value="ATPase_P-type"/>
    <property type="match status" value="1"/>
</dbReference>
<dbReference type="Gene3D" id="3.40.50.1000">
    <property type="entry name" value="HAD superfamily/HAD-like"/>
    <property type="match status" value="1"/>
</dbReference>
<evidence type="ECO:0000313" key="14">
    <source>
        <dbReference type="Proteomes" id="UP000231198"/>
    </source>
</evidence>
<organism evidence="13 14">
    <name type="scientific">Candidatus Roizmanbacteria bacterium CG09_land_8_20_14_0_10_41_9</name>
    <dbReference type="NCBI Taxonomy" id="1974850"/>
    <lineage>
        <taxon>Bacteria</taxon>
        <taxon>Candidatus Roizmaniibacteriota</taxon>
    </lineage>
</organism>
<dbReference type="SUPFAM" id="SSF81665">
    <property type="entry name" value="Calcium ATPase, transmembrane domain M"/>
    <property type="match status" value="1"/>
</dbReference>
<dbReference type="PRINTS" id="PR00119">
    <property type="entry name" value="CATATPASE"/>
</dbReference>
<dbReference type="InterPro" id="IPR036412">
    <property type="entry name" value="HAD-like_sf"/>
</dbReference>
<dbReference type="CDD" id="cd02094">
    <property type="entry name" value="P-type_ATPase_Cu-like"/>
    <property type="match status" value="1"/>
</dbReference>
<keyword evidence="8" id="KW-1278">Translocase</keyword>
<dbReference type="PROSITE" id="PS01047">
    <property type="entry name" value="HMA_1"/>
    <property type="match status" value="1"/>
</dbReference>
<keyword evidence="4 11" id="KW-0812">Transmembrane</keyword>
<dbReference type="Gene3D" id="2.70.150.10">
    <property type="entry name" value="Calcium-transporting ATPase, cytoplasmic transduction domain A"/>
    <property type="match status" value="1"/>
</dbReference>
<dbReference type="InterPro" id="IPR023214">
    <property type="entry name" value="HAD_sf"/>
</dbReference>
<dbReference type="CDD" id="cd00371">
    <property type="entry name" value="HMA"/>
    <property type="match status" value="1"/>
</dbReference>
<feature type="transmembrane region" description="Helical" evidence="11">
    <location>
        <begin position="154"/>
        <end position="176"/>
    </location>
</feature>
<dbReference type="GO" id="GO:0016887">
    <property type="term" value="F:ATP hydrolysis activity"/>
    <property type="evidence" value="ECO:0007669"/>
    <property type="project" value="InterPro"/>
</dbReference>
<dbReference type="Proteomes" id="UP000231198">
    <property type="component" value="Unassembled WGS sequence"/>
</dbReference>
<dbReference type="InterPro" id="IPR044492">
    <property type="entry name" value="P_typ_ATPase_HD_dom"/>
</dbReference>
<dbReference type="PROSITE" id="PS50846">
    <property type="entry name" value="HMA_2"/>
    <property type="match status" value="1"/>
</dbReference>
<evidence type="ECO:0000256" key="3">
    <source>
        <dbReference type="ARBA" id="ARBA00022448"/>
    </source>
</evidence>
<dbReference type="FunFam" id="3.30.70.100:FF:000001">
    <property type="entry name" value="ATPase copper transporting beta"/>
    <property type="match status" value="1"/>
</dbReference>
<keyword evidence="11" id="KW-1003">Cell membrane</keyword>
<feature type="transmembrane region" description="Helical" evidence="11">
    <location>
        <begin position="704"/>
        <end position="728"/>
    </location>
</feature>
<dbReference type="InterPro" id="IPR008250">
    <property type="entry name" value="ATPase_P-typ_transduc_dom_A_sf"/>
</dbReference>
<feature type="transmembrane region" description="Helical" evidence="11">
    <location>
        <begin position="182"/>
        <end position="201"/>
    </location>
</feature>
<evidence type="ECO:0000256" key="8">
    <source>
        <dbReference type="ARBA" id="ARBA00022967"/>
    </source>
</evidence>
<gene>
    <name evidence="13" type="ORF">COT62_01245</name>
</gene>
<dbReference type="Pfam" id="PF00122">
    <property type="entry name" value="E1-E2_ATPase"/>
    <property type="match status" value="1"/>
</dbReference>
<keyword evidence="6 11" id="KW-0547">Nucleotide-binding</keyword>
<dbReference type="GO" id="GO:0043682">
    <property type="term" value="F:P-type divalent copper transporter activity"/>
    <property type="evidence" value="ECO:0007669"/>
    <property type="project" value="TreeGrafter"/>
</dbReference>
<comment type="caution">
    <text evidence="13">The sequence shown here is derived from an EMBL/GenBank/DDBJ whole genome shotgun (WGS) entry which is preliminary data.</text>
</comment>
<dbReference type="InterPro" id="IPR023299">
    <property type="entry name" value="ATPase_P-typ_cyto_dom_N"/>
</dbReference>
<dbReference type="Gene3D" id="3.30.70.100">
    <property type="match status" value="1"/>
</dbReference>
<dbReference type="GO" id="GO:0005886">
    <property type="term" value="C:plasma membrane"/>
    <property type="evidence" value="ECO:0007669"/>
    <property type="project" value="UniProtKB-SubCell"/>
</dbReference>
<dbReference type="Pfam" id="PF00403">
    <property type="entry name" value="HMA"/>
    <property type="match status" value="1"/>
</dbReference>
<feature type="transmembrane region" description="Helical" evidence="11">
    <location>
        <begin position="338"/>
        <end position="360"/>
    </location>
</feature>
<dbReference type="GO" id="GO:0012505">
    <property type="term" value="C:endomembrane system"/>
    <property type="evidence" value="ECO:0007669"/>
    <property type="project" value="UniProtKB-SubCell"/>
</dbReference>
<dbReference type="NCBIfam" id="TIGR01525">
    <property type="entry name" value="ATPase-IB_hvy"/>
    <property type="match status" value="1"/>
</dbReference>
<keyword evidence="5 11" id="KW-0479">Metal-binding</keyword>
<dbReference type="PRINTS" id="PR00943">
    <property type="entry name" value="CUATPASE"/>
</dbReference>
<dbReference type="SFLD" id="SFLDG00002">
    <property type="entry name" value="C1.7:_P-type_atpase_like"/>
    <property type="match status" value="1"/>
</dbReference>
<dbReference type="FunFam" id="2.70.150.10:FF:000002">
    <property type="entry name" value="Copper-transporting ATPase 1, putative"/>
    <property type="match status" value="1"/>
</dbReference>
<dbReference type="GO" id="GO:0005507">
    <property type="term" value="F:copper ion binding"/>
    <property type="evidence" value="ECO:0007669"/>
    <property type="project" value="TreeGrafter"/>
</dbReference>
<reference evidence="14" key="1">
    <citation type="submission" date="2017-09" db="EMBL/GenBank/DDBJ databases">
        <title>Depth-based differentiation of microbial function through sediment-hosted aquifers and enrichment of novel symbionts in the deep terrestrial subsurface.</title>
        <authorList>
            <person name="Probst A.J."/>
            <person name="Ladd B."/>
            <person name="Jarett J.K."/>
            <person name="Geller-Mcgrath D.E."/>
            <person name="Sieber C.M.K."/>
            <person name="Emerson J.B."/>
            <person name="Anantharaman K."/>
            <person name="Thomas B.C."/>
            <person name="Malmstrom R."/>
            <person name="Stieglmeier M."/>
            <person name="Klingl A."/>
            <person name="Woyke T."/>
            <person name="Ryan C.M."/>
            <person name="Banfield J.F."/>
        </authorList>
    </citation>
    <scope>NUCLEOTIDE SEQUENCE [LARGE SCALE GENOMIC DNA]</scope>
</reference>
<evidence type="ECO:0000256" key="1">
    <source>
        <dbReference type="ARBA" id="ARBA00004127"/>
    </source>
</evidence>
<dbReference type="EMBL" id="PEZG01000026">
    <property type="protein sequence ID" value="PIS15911.1"/>
    <property type="molecule type" value="Genomic_DNA"/>
</dbReference>
<dbReference type="GO" id="GO:0005524">
    <property type="term" value="F:ATP binding"/>
    <property type="evidence" value="ECO:0007669"/>
    <property type="project" value="UniProtKB-UniRule"/>
</dbReference>
<dbReference type="GO" id="GO:0055070">
    <property type="term" value="P:copper ion homeostasis"/>
    <property type="evidence" value="ECO:0007669"/>
    <property type="project" value="TreeGrafter"/>
</dbReference>
<dbReference type="InterPro" id="IPR023298">
    <property type="entry name" value="ATPase_P-typ_TM_dom_sf"/>
</dbReference>
<dbReference type="InterPro" id="IPR001757">
    <property type="entry name" value="P_typ_ATPase"/>
</dbReference>
<evidence type="ECO:0000259" key="12">
    <source>
        <dbReference type="PROSITE" id="PS50846"/>
    </source>
</evidence>
<dbReference type="SUPFAM" id="SSF55008">
    <property type="entry name" value="HMA, heavy metal-associated domain"/>
    <property type="match status" value="1"/>
</dbReference>
<evidence type="ECO:0000256" key="7">
    <source>
        <dbReference type="ARBA" id="ARBA00022840"/>
    </source>
</evidence>
<dbReference type="InterPro" id="IPR018303">
    <property type="entry name" value="ATPase_P-typ_P_site"/>
</dbReference>
<feature type="transmembrane region" description="Helical" evidence="11">
    <location>
        <begin position="679"/>
        <end position="698"/>
    </location>
</feature>
<dbReference type="PANTHER" id="PTHR43520:SF8">
    <property type="entry name" value="P-TYPE CU(+) TRANSPORTER"/>
    <property type="match status" value="1"/>
</dbReference>